<proteinExistence type="predicted"/>
<organism evidence="1">
    <name type="scientific">hydrothermal vent metagenome</name>
    <dbReference type="NCBI Taxonomy" id="652676"/>
    <lineage>
        <taxon>unclassified sequences</taxon>
        <taxon>metagenomes</taxon>
        <taxon>ecological metagenomes</taxon>
    </lineage>
</organism>
<accession>A0A1W1BW21</accession>
<evidence type="ECO:0008006" key="2">
    <source>
        <dbReference type="Google" id="ProtNLM"/>
    </source>
</evidence>
<evidence type="ECO:0000313" key="1">
    <source>
        <dbReference type="EMBL" id="SFV57695.1"/>
    </source>
</evidence>
<dbReference type="EMBL" id="FPHD01000046">
    <property type="protein sequence ID" value="SFV57695.1"/>
    <property type="molecule type" value="Genomic_DNA"/>
</dbReference>
<dbReference type="PROSITE" id="PS51257">
    <property type="entry name" value="PROKAR_LIPOPROTEIN"/>
    <property type="match status" value="1"/>
</dbReference>
<dbReference type="AlphaFoldDB" id="A0A1W1BW21"/>
<gene>
    <name evidence="1" type="ORF">MNB_SV-8-985</name>
</gene>
<protein>
    <recommendedName>
        <fullName evidence="2">Lipoprotein</fullName>
    </recommendedName>
</protein>
<sequence>MKLWLGMGVALVLFSGCNSTQNIQLERKNAQQALIIQQQQLKIEALSKALTSKKQGRSRTRTVVPRTKKNIKLKKVEDNNFNSDYMYPQTRSTPKAKKVTKLAQAETATTTSSIMGKAECIAMIGQEKFDKYTQMFGSESASIKRCKMLKAMRN</sequence>
<name>A0A1W1BW21_9ZZZZ</name>
<reference evidence="1" key="1">
    <citation type="submission" date="2016-10" db="EMBL/GenBank/DDBJ databases">
        <authorList>
            <person name="de Groot N.N."/>
        </authorList>
    </citation>
    <scope>NUCLEOTIDE SEQUENCE</scope>
</reference>